<dbReference type="OrthoDB" id="1001765at2759"/>
<comment type="caution">
    <text evidence="2">The sequence shown here is derived from an EMBL/GenBank/DDBJ whole genome shotgun (WGS) entry which is preliminary data.</text>
</comment>
<dbReference type="Gene3D" id="1.20.1260.10">
    <property type="match status" value="1"/>
</dbReference>
<dbReference type="AlphaFoldDB" id="A0A1C7MJ89"/>
<evidence type="ECO:0000313" key="2">
    <source>
        <dbReference type="EMBL" id="OBZ76932.1"/>
    </source>
</evidence>
<dbReference type="CDD" id="cd00657">
    <property type="entry name" value="Ferritin_like"/>
    <property type="match status" value="1"/>
</dbReference>
<name>A0A1C7MJ89_GRIFR</name>
<dbReference type="STRING" id="5627.A0A1C7MJ89"/>
<dbReference type="EMBL" id="LUGG01000003">
    <property type="protein sequence ID" value="OBZ76932.1"/>
    <property type="molecule type" value="Genomic_DNA"/>
</dbReference>
<feature type="signal peptide" evidence="1">
    <location>
        <begin position="1"/>
        <end position="20"/>
    </location>
</feature>
<gene>
    <name evidence="2" type="primary">rds1_2</name>
    <name evidence="2" type="ORF">A0H81_03051</name>
</gene>
<proteinExistence type="predicted"/>
<dbReference type="Proteomes" id="UP000092993">
    <property type="component" value="Unassembled WGS sequence"/>
</dbReference>
<sequence length="293" mass="30882">MLNFAFNVLLVLAGSSTVLSAPAPAAITDTDILQYALTLEHLENAFYSGALEKFDEQAFADAGFDSWVHGRFVQIGQHEAEHVEFLKTALGSAATQPCTYNFPYTDPISFAALSMALESVGTSAYLGAAQDISDKGALTAAGAILTTEARHAGWVSSAVLREQPWNGPLETPLGLDAVYSLAAQFIVECPATNPALPVKTFPALIVSNTSPKSGSTITVTHSNQQNVMPEYMSWFNGLNVIYTPIEDGSTQVPQGLAGTVYAGAVSSNSNPPSDSTMLSGLAIFQFAFSSSVV</sequence>
<accession>A0A1C7MJ89</accession>
<dbReference type="OMA" id="AVKPCEY"/>
<reference evidence="2 3" key="1">
    <citation type="submission" date="2016-03" db="EMBL/GenBank/DDBJ databases">
        <title>Whole genome sequencing of Grifola frondosa 9006-11.</title>
        <authorList>
            <person name="Min B."/>
            <person name="Park H."/>
            <person name="Kim J.-G."/>
            <person name="Cho H."/>
            <person name="Oh Y.-L."/>
            <person name="Kong W.-S."/>
            <person name="Choi I.-G."/>
        </authorList>
    </citation>
    <scope>NUCLEOTIDE SEQUENCE [LARGE SCALE GENOMIC DNA]</scope>
    <source>
        <strain evidence="2 3">9006-11</strain>
    </source>
</reference>
<dbReference type="SUPFAM" id="SSF47240">
    <property type="entry name" value="Ferritin-like"/>
    <property type="match status" value="1"/>
</dbReference>
<feature type="chain" id="PRO_5008889157" evidence="1">
    <location>
        <begin position="21"/>
        <end position="293"/>
    </location>
</feature>
<evidence type="ECO:0000256" key="1">
    <source>
        <dbReference type="SAM" id="SignalP"/>
    </source>
</evidence>
<dbReference type="InterPro" id="IPR012347">
    <property type="entry name" value="Ferritin-like"/>
</dbReference>
<evidence type="ECO:0000313" key="3">
    <source>
        <dbReference type="Proteomes" id="UP000092993"/>
    </source>
</evidence>
<dbReference type="PANTHER" id="PTHR38705">
    <property type="entry name" value="PROTEIN RDS1"/>
    <property type="match status" value="1"/>
</dbReference>
<dbReference type="InterPro" id="IPR009078">
    <property type="entry name" value="Ferritin-like_SF"/>
</dbReference>
<dbReference type="InterPro" id="IPR039254">
    <property type="entry name" value="Rds1"/>
</dbReference>
<dbReference type="PANTHER" id="PTHR38705:SF1">
    <property type="entry name" value="PROTEIN RDS1"/>
    <property type="match status" value="1"/>
</dbReference>
<keyword evidence="3" id="KW-1185">Reference proteome</keyword>
<protein>
    <submittedName>
        <fullName evidence="2">Protein rds1</fullName>
    </submittedName>
</protein>
<dbReference type="Pfam" id="PF13668">
    <property type="entry name" value="Ferritin_2"/>
    <property type="match status" value="1"/>
</dbReference>
<keyword evidence="1" id="KW-0732">Signal</keyword>
<organism evidence="2 3">
    <name type="scientific">Grifola frondosa</name>
    <name type="common">Maitake</name>
    <name type="synonym">Polyporus frondosus</name>
    <dbReference type="NCBI Taxonomy" id="5627"/>
    <lineage>
        <taxon>Eukaryota</taxon>
        <taxon>Fungi</taxon>
        <taxon>Dikarya</taxon>
        <taxon>Basidiomycota</taxon>
        <taxon>Agaricomycotina</taxon>
        <taxon>Agaricomycetes</taxon>
        <taxon>Polyporales</taxon>
        <taxon>Grifolaceae</taxon>
        <taxon>Grifola</taxon>
    </lineage>
</organism>